<protein>
    <submittedName>
        <fullName evidence="2">Uncharacterized protein</fullName>
    </submittedName>
</protein>
<dbReference type="AlphaFoldDB" id="A0A1H5BUV5"/>
<dbReference type="SUPFAM" id="SSF52374">
    <property type="entry name" value="Nucleotidylyl transferase"/>
    <property type="match status" value="1"/>
</dbReference>
<dbReference type="Proteomes" id="UP000198609">
    <property type="component" value="Unassembled WGS sequence"/>
</dbReference>
<gene>
    <name evidence="2" type="ORF">SAMN04490356_9055</name>
</gene>
<evidence type="ECO:0000313" key="2">
    <source>
        <dbReference type="EMBL" id="SED57874.1"/>
    </source>
</evidence>
<name>A0A1H5BUV5_STRMJ</name>
<dbReference type="InterPro" id="IPR014729">
    <property type="entry name" value="Rossmann-like_a/b/a_fold"/>
</dbReference>
<feature type="compositionally biased region" description="Polar residues" evidence="1">
    <location>
        <begin position="1"/>
        <end position="10"/>
    </location>
</feature>
<keyword evidence="3" id="KW-1185">Reference proteome</keyword>
<proteinExistence type="predicted"/>
<sequence>MVCTRPSSPDVSRERRRGRSTAKAEAAGPGFLNITLESAAIGSLARDIVLAADTYGRTDRLGGLRLNLEIAAAVPRRHPDVLALPESQALAAFRAVGTALMFDEIKTSLAAFGTHFDVYFNEKDLHDQGDLEAAVARLREGGHVFEDEGTPLGTRSRGPAWTR</sequence>
<organism evidence="2 3">
    <name type="scientific">Streptomyces melanosporofaciens</name>
    <dbReference type="NCBI Taxonomy" id="67327"/>
    <lineage>
        <taxon>Bacteria</taxon>
        <taxon>Bacillati</taxon>
        <taxon>Actinomycetota</taxon>
        <taxon>Actinomycetes</taxon>
        <taxon>Kitasatosporales</taxon>
        <taxon>Streptomycetaceae</taxon>
        <taxon>Streptomyces</taxon>
        <taxon>Streptomyces violaceusniger group</taxon>
    </lineage>
</organism>
<feature type="region of interest" description="Disordered" evidence="1">
    <location>
        <begin position="1"/>
        <end position="24"/>
    </location>
</feature>
<reference evidence="3" key="1">
    <citation type="submission" date="2016-10" db="EMBL/GenBank/DDBJ databases">
        <authorList>
            <person name="Varghese N."/>
            <person name="Submissions S."/>
        </authorList>
    </citation>
    <scope>NUCLEOTIDE SEQUENCE [LARGE SCALE GENOMIC DNA]</scope>
    <source>
        <strain evidence="3">DSM 40318</strain>
    </source>
</reference>
<dbReference type="Gene3D" id="3.40.50.620">
    <property type="entry name" value="HUPs"/>
    <property type="match status" value="1"/>
</dbReference>
<evidence type="ECO:0000256" key="1">
    <source>
        <dbReference type="SAM" id="MobiDB-lite"/>
    </source>
</evidence>
<dbReference type="EMBL" id="FNST01000002">
    <property type="protein sequence ID" value="SED57874.1"/>
    <property type="molecule type" value="Genomic_DNA"/>
</dbReference>
<accession>A0A1H5BUV5</accession>
<evidence type="ECO:0000313" key="3">
    <source>
        <dbReference type="Proteomes" id="UP000198609"/>
    </source>
</evidence>